<dbReference type="SMART" id="SM00829">
    <property type="entry name" value="PKS_ER"/>
    <property type="match status" value="1"/>
</dbReference>
<accession>A0ABP8PBY2</accession>
<dbReference type="PANTHER" id="PTHR44154:SF1">
    <property type="entry name" value="QUINONE OXIDOREDUCTASE"/>
    <property type="match status" value="1"/>
</dbReference>
<dbReference type="EMBL" id="BAABHF010000009">
    <property type="protein sequence ID" value="GAA4484039.1"/>
    <property type="molecule type" value="Genomic_DNA"/>
</dbReference>
<dbReference type="SUPFAM" id="SSF50129">
    <property type="entry name" value="GroES-like"/>
    <property type="match status" value="1"/>
</dbReference>
<evidence type="ECO:0000259" key="2">
    <source>
        <dbReference type="SMART" id="SM00829"/>
    </source>
</evidence>
<dbReference type="SUPFAM" id="SSF51735">
    <property type="entry name" value="NAD(P)-binding Rossmann-fold domains"/>
    <property type="match status" value="1"/>
</dbReference>
<comment type="caution">
    <text evidence="3">The sequence shown here is derived from an EMBL/GenBank/DDBJ whole genome shotgun (WGS) entry which is preliminary data.</text>
</comment>
<dbReference type="InterPro" id="IPR051603">
    <property type="entry name" value="Zinc-ADH_QOR/CCCR"/>
</dbReference>
<dbReference type="InterPro" id="IPR013154">
    <property type="entry name" value="ADH-like_N"/>
</dbReference>
<organism evidence="3 4">
    <name type="scientific">Actinoallomurus oryzae</name>
    <dbReference type="NCBI Taxonomy" id="502180"/>
    <lineage>
        <taxon>Bacteria</taxon>
        <taxon>Bacillati</taxon>
        <taxon>Actinomycetota</taxon>
        <taxon>Actinomycetes</taxon>
        <taxon>Streptosporangiales</taxon>
        <taxon>Thermomonosporaceae</taxon>
        <taxon>Actinoallomurus</taxon>
    </lineage>
</organism>
<dbReference type="InterPro" id="IPR013149">
    <property type="entry name" value="ADH-like_C"/>
</dbReference>
<keyword evidence="4" id="KW-1185">Reference proteome</keyword>
<dbReference type="Proteomes" id="UP001500503">
    <property type="component" value="Unassembled WGS sequence"/>
</dbReference>
<dbReference type="Gene3D" id="3.90.180.10">
    <property type="entry name" value="Medium-chain alcohol dehydrogenases, catalytic domain"/>
    <property type="match status" value="1"/>
</dbReference>
<dbReference type="Pfam" id="PF08240">
    <property type="entry name" value="ADH_N"/>
    <property type="match status" value="1"/>
</dbReference>
<feature type="domain" description="Enoyl reductase (ER)" evidence="2">
    <location>
        <begin position="13"/>
        <end position="327"/>
    </location>
</feature>
<evidence type="ECO:0000313" key="4">
    <source>
        <dbReference type="Proteomes" id="UP001500503"/>
    </source>
</evidence>
<proteinExistence type="predicted"/>
<dbReference type="InterPro" id="IPR011032">
    <property type="entry name" value="GroES-like_sf"/>
</dbReference>
<gene>
    <name evidence="3" type="ORF">GCM10023191_006590</name>
</gene>
<dbReference type="CDD" id="cd08244">
    <property type="entry name" value="MDR_enoyl_red"/>
    <property type="match status" value="1"/>
</dbReference>
<evidence type="ECO:0000313" key="3">
    <source>
        <dbReference type="EMBL" id="GAA4484039.1"/>
    </source>
</evidence>
<dbReference type="Pfam" id="PF00107">
    <property type="entry name" value="ADH_zinc_N"/>
    <property type="match status" value="1"/>
</dbReference>
<protein>
    <submittedName>
        <fullName evidence="3">Zinc-binding dehydrogenase</fullName>
    </submittedName>
</protein>
<dbReference type="Gene3D" id="3.40.50.720">
    <property type="entry name" value="NAD(P)-binding Rossmann-like Domain"/>
    <property type="match status" value="1"/>
</dbReference>
<name>A0ABP8PBY2_9ACTN</name>
<reference evidence="4" key="1">
    <citation type="journal article" date="2019" name="Int. J. Syst. Evol. Microbiol.">
        <title>The Global Catalogue of Microorganisms (GCM) 10K type strain sequencing project: providing services to taxonomists for standard genome sequencing and annotation.</title>
        <authorList>
            <consortium name="The Broad Institute Genomics Platform"/>
            <consortium name="The Broad Institute Genome Sequencing Center for Infectious Disease"/>
            <person name="Wu L."/>
            <person name="Ma J."/>
        </authorList>
    </citation>
    <scope>NUCLEOTIDE SEQUENCE [LARGE SCALE GENOMIC DNA]</scope>
    <source>
        <strain evidence="4">JCM 17933</strain>
    </source>
</reference>
<evidence type="ECO:0000256" key="1">
    <source>
        <dbReference type="ARBA" id="ARBA00022857"/>
    </source>
</evidence>
<dbReference type="InterPro" id="IPR020843">
    <property type="entry name" value="ER"/>
</dbReference>
<keyword evidence="1" id="KW-0521">NADP</keyword>
<dbReference type="InterPro" id="IPR036291">
    <property type="entry name" value="NAD(P)-bd_dom_sf"/>
</dbReference>
<sequence>MVIMRVIQVERFGGPEVLVPADVPDPVAGPGQAVVRVAAADVGFVETQIRSGAMGEYFSVVLPYVPGHGVTGEVAGVGDGVDRGWVGRRVAAYTGERGGRGGYAERAVVEAAALVPVPDGLELRDAAALLHDGVTALHLLDVVGVRAGEWALVTAAGGGMGLLLVQLAHAAGARVIGAARGRRKLDLVDDQGADVVVDYSEPGWTDRVREATGGAGADVVFDGAGGAIGRAAFEVTARGGRFSAHGAPSGGFAVLDPAEAEKRDVTVSGIGDLQLSPEEMRQVLARALAGAAEGRMRPVIGQTFALERAADAHAAIETRDVVGRTLLLP</sequence>
<dbReference type="PANTHER" id="PTHR44154">
    <property type="entry name" value="QUINONE OXIDOREDUCTASE"/>
    <property type="match status" value="1"/>
</dbReference>